<dbReference type="Pfam" id="PF00288">
    <property type="entry name" value="GHMP_kinases_N"/>
    <property type="match status" value="1"/>
</dbReference>
<keyword evidence="8 13" id="KW-0547">Nucleotide-binding</keyword>
<feature type="domain" description="GHMP kinase C-terminal" evidence="15">
    <location>
        <begin position="202"/>
        <end position="268"/>
    </location>
</feature>
<dbReference type="SUPFAM" id="SSF55060">
    <property type="entry name" value="GHMP Kinase, C-terminal domain"/>
    <property type="match status" value="1"/>
</dbReference>
<dbReference type="NCBIfam" id="NF002288">
    <property type="entry name" value="PRK01212.1-4"/>
    <property type="match status" value="1"/>
</dbReference>
<dbReference type="RefSeq" id="WP_243098221.1">
    <property type="nucleotide sequence ID" value="NZ_CP058648.1"/>
</dbReference>
<evidence type="ECO:0000256" key="7">
    <source>
        <dbReference type="ARBA" id="ARBA00022697"/>
    </source>
</evidence>
<dbReference type="EC" id="2.7.1.39" evidence="3 13"/>
<dbReference type="AlphaFoldDB" id="A0A4R2TJ58"/>
<dbReference type="PANTHER" id="PTHR20861:SF1">
    <property type="entry name" value="HOMOSERINE KINASE"/>
    <property type="match status" value="1"/>
</dbReference>
<evidence type="ECO:0000256" key="5">
    <source>
        <dbReference type="ARBA" id="ARBA00022605"/>
    </source>
</evidence>
<dbReference type="NCBIfam" id="TIGR00191">
    <property type="entry name" value="thrB"/>
    <property type="match status" value="1"/>
</dbReference>
<dbReference type="PANTHER" id="PTHR20861">
    <property type="entry name" value="HOMOSERINE/4-DIPHOSPHOCYTIDYL-2-C-METHYL-D-ERYTHRITOL KINASE"/>
    <property type="match status" value="1"/>
</dbReference>
<dbReference type="GO" id="GO:0004413">
    <property type="term" value="F:homoserine kinase activity"/>
    <property type="evidence" value="ECO:0007669"/>
    <property type="project" value="UniProtKB-UniRule"/>
</dbReference>
<evidence type="ECO:0000256" key="8">
    <source>
        <dbReference type="ARBA" id="ARBA00022741"/>
    </source>
</evidence>
<evidence type="ECO:0000259" key="15">
    <source>
        <dbReference type="Pfam" id="PF08544"/>
    </source>
</evidence>
<dbReference type="InterPro" id="IPR000870">
    <property type="entry name" value="Homoserine_kinase"/>
</dbReference>
<dbReference type="Proteomes" id="UP000295504">
    <property type="component" value="Unassembled WGS sequence"/>
</dbReference>
<keyword evidence="17" id="KW-1185">Reference proteome</keyword>
<keyword evidence="6 13" id="KW-0808">Transferase</keyword>
<proteinExistence type="inferred from homology"/>
<sequence>MFIKVTVPATTANIGPGFDCLGIALSLYNTIEVKEIEEGIKVEVDGIIENDLEVNKENLVYKSMNRIFKEIGYTPKGIYIRQVNNIPFSRGLGSSAACIVGGLLAANELVGNPYSKDQILKMAVEIEGHPDNVAPALFGGFVVSTSRNERVSYIKSTLNENLKFLVGIPKEGLSTKTSREALPNEVVFEDAVFNTGNAALLVAAFMSGDYSKISEAISDRLHQPYRLKLMESLEKIFIEAHNENLKSIFLSGAGPTIIALDWSDNQEKEKLFAEVLQTVDKNWEMLKLTVDNKGAIVEL</sequence>
<evidence type="ECO:0000256" key="6">
    <source>
        <dbReference type="ARBA" id="ARBA00022679"/>
    </source>
</evidence>
<dbReference type="PROSITE" id="PS00627">
    <property type="entry name" value="GHMP_KINASES_ATP"/>
    <property type="match status" value="1"/>
</dbReference>
<comment type="similarity">
    <text evidence="2 13">Belongs to the GHMP kinase family. Homoserine kinase subfamily.</text>
</comment>
<keyword evidence="5 13" id="KW-0028">Amino-acid biosynthesis</keyword>
<dbReference type="GO" id="GO:0005737">
    <property type="term" value="C:cytoplasm"/>
    <property type="evidence" value="ECO:0007669"/>
    <property type="project" value="UniProtKB-SubCell"/>
</dbReference>
<comment type="subcellular location">
    <subcellularLocation>
        <location evidence="13">Cytoplasm</location>
    </subcellularLocation>
</comment>
<dbReference type="InterPro" id="IPR013750">
    <property type="entry name" value="GHMP_kinase_C_dom"/>
</dbReference>
<evidence type="ECO:0000256" key="3">
    <source>
        <dbReference type="ARBA" id="ARBA00012078"/>
    </source>
</evidence>
<dbReference type="InterPro" id="IPR006204">
    <property type="entry name" value="GHMP_kinase_N_dom"/>
</dbReference>
<dbReference type="PIRSF" id="PIRSF000676">
    <property type="entry name" value="Homoser_kin"/>
    <property type="match status" value="1"/>
</dbReference>
<dbReference type="PRINTS" id="PR00958">
    <property type="entry name" value="HOMSERKINASE"/>
</dbReference>
<dbReference type="InterPro" id="IPR020568">
    <property type="entry name" value="Ribosomal_Su5_D2-typ_SF"/>
</dbReference>
<dbReference type="InterPro" id="IPR006203">
    <property type="entry name" value="GHMP_knse_ATP-bd_CS"/>
</dbReference>
<reference evidence="16 17" key="1">
    <citation type="submission" date="2019-03" db="EMBL/GenBank/DDBJ databases">
        <title>Genomic Encyclopedia of Type Strains, Phase IV (KMG-IV): sequencing the most valuable type-strain genomes for metagenomic binning, comparative biology and taxonomic classification.</title>
        <authorList>
            <person name="Goeker M."/>
        </authorList>
    </citation>
    <scope>NUCLEOTIDE SEQUENCE [LARGE SCALE GENOMIC DNA]</scope>
    <source>
        <strain evidence="16 17">DSM 100013</strain>
    </source>
</reference>
<dbReference type="HAMAP" id="MF_00384">
    <property type="entry name" value="Homoser_kinase"/>
    <property type="match status" value="1"/>
</dbReference>
<evidence type="ECO:0000256" key="9">
    <source>
        <dbReference type="ARBA" id="ARBA00022777"/>
    </source>
</evidence>
<evidence type="ECO:0000256" key="12">
    <source>
        <dbReference type="ARBA" id="ARBA00049954"/>
    </source>
</evidence>
<dbReference type="Gene3D" id="3.30.230.10">
    <property type="match status" value="1"/>
</dbReference>
<evidence type="ECO:0000259" key="14">
    <source>
        <dbReference type="Pfam" id="PF00288"/>
    </source>
</evidence>
<evidence type="ECO:0000313" key="17">
    <source>
        <dbReference type="Proteomes" id="UP000295504"/>
    </source>
</evidence>
<evidence type="ECO:0000256" key="10">
    <source>
        <dbReference type="ARBA" id="ARBA00022840"/>
    </source>
</evidence>
<keyword evidence="9 13" id="KW-0418">Kinase</keyword>
<comment type="function">
    <text evidence="12 13">Catalyzes the ATP-dependent phosphorylation of L-homoserine to L-homoserine phosphate.</text>
</comment>
<evidence type="ECO:0000313" key="16">
    <source>
        <dbReference type="EMBL" id="TCQ02407.1"/>
    </source>
</evidence>
<dbReference type="InterPro" id="IPR036554">
    <property type="entry name" value="GHMP_kinase_C_sf"/>
</dbReference>
<dbReference type="EMBL" id="SLYC01000016">
    <property type="protein sequence ID" value="TCQ02407.1"/>
    <property type="molecule type" value="Genomic_DNA"/>
</dbReference>
<organism evidence="16 17">
    <name type="scientific">Serpentinicella alkaliphila</name>
    <dbReference type="NCBI Taxonomy" id="1734049"/>
    <lineage>
        <taxon>Bacteria</taxon>
        <taxon>Bacillati</taxon>
        <taxon>Bacillota</taxon>
        <taxon>Clostridia</taxon>
        <taxon>Peptostreptococcales</taxon>
        <taxon>Natronincolaceae</taxon>
        <taxon>Serpentinicella</taxon>
    </lineage>
</organism>
<dbReference type="GO" id="GO:0005524">
    <property type="term" value="F:ATP binding"/>
    <property type="evidence" value="ECO:0007669"/>
    <property type="project" value="UniProtKB-UniRule"/>
</dbReference>
<comment type="caution">
    <text evidence="16">The sequence shown here is derived from an EMBL/GenBank/DDBJ whole genome shotgun (WGS) entry which is preliminary data.</text>
</comment>
<keyword evidence="7 13" id="KW-0791">Threonine biosynthesis</keyword>
<dbReference type="SUPFAM" id="SSF54211">
    <property type="entry name" value="Ribosomal protein S5 domain 2-like"/>
    <property type="match status" value="1"/>
</dbReference>
<dbReference type="Pfam" id="PF08544">
    <property type="entry name" value="GHMP_kinases_C"/>
    <property type="match status" value="1"/>
</dbReference>
<protein>
    <recommendedName>
        <fullName evidence="4 13">Homoserine kinase</fullName>
        <shortName evidence="13">HK</shortName>
        <shortName evidence="13">HSK</shortName>
        <ecNumber evidence="3 13">2.7.1.39</ecNumber>
    </recommendedName>
</protein>
<dbReference type="InterPro" id="IPR014721">
    <property type="entry name" value="Ribsml_uS5_D2-typ_fold_subgr"/>
</dbReference>
<evidence type="ECO:0000256" key="4">
    <source>
        <dbReference type="ARBA" id="ARBA00017858"/>
    </source>
</evidence>
<evidence type="ECO:0000256" key="1">
    <source>
        <dbReference type="ARBA" id="ARBA00005015"/>
    </source>
</evidence>
<accession>A0A4R2TJ58</accession>
<feature type="domain" description="GHMP kinase N-terminal" evidence="14">
    <location>
        <begin position="58"/>
        <end position="140"/>
    </location>
</feature>
<dbReference type="UniPathway" id="UPA00050">
    <property type="reaction ID" value="UER00064"/>
</dbReference>
<evidence type="ECO:0000256" key="2">
    <source>
        <dbReference type="ARBA" id="ARBA00007370"/>
    </source>
</evidence>
<keyword evidence="10 13" id="KW-0067">ATP-binding</keyword>
<evidence type="ECO:0000256" key="13">
    <source>
        <dbReference type="HAMAP-Rule" id="MF_00384"/>
    </source>
</evidence>
<comment type="catalytic activity">
    <reaction evidence="11 13">
        <text>L-homoserine + ATP = O-phospho-L-homoserine + ADP + H(+)</text>
        <dbReference type="Rhea" id="RHEA:13985"/>
        <dbReference type="ChEBI" id="CHEBI:15378"/>
        <dbReference type="ChEBI" id="CHEBI:30616"/>
        <dbReference type="ChEBI" id="CHEBI:57476"/>
        <dbReference type="ChEBI" id="CHEBI:57590"/>
        <dbReference type="ChEBI" id="CHEBI:456216"/>
        <dbReference type="EC" id="2.7.1.39"/>
    </reaction>
</comment>
<dbReference type="GO" id="GO:0009088">
    <property type="term" value="P:threonine biosynthetic process"/>
    <property type="evidence" value="ECO:0007669"/>
    <property type="project" value="UniProtKB-UniRule"/>
</dbReference>
<evidence type="ECO:0000256" key="11">
    <source>
        <dbReference type="ARBA" id="ARBA00049375"/>
    </source>
</evidence>
<gene>
    <name evidence="13" type="primary">thrB</name>
    <name evidence="16" type="ORF">EDD79_101653</name>
</gene>
<feature type="binding site" evidence="13">
    <location>
        <begin position="87"/>
        <end position="97"/>
    </location>
    <ligand>
        <name>ATP</name>
        <dbReference type="ChEBI" id="CHEBI:30616"/>
    </ligand>
</feature>
<dbReference type="Gene3D" id="3.30.70.890">
    <property type="entry name" value="GHMP kinase, C-terminal domain"/>
    <property type="match status" value="1"/>
</dbReference>
<keyword evidence="13" id="KW-0963">Cytoplasm</keyword>
<comment type="pathway">
    <text evidence="1 13">Amino-acid biosynthesis; L-threonine biosynthesis; L-threonine from L-aspartate: step 4/5.</text>
</comment>
<name>A0A4R2TJ58_9FIRM</name>